<accession>A0A0B2UZG3</accession>
<gene>
    <name evidence="1" type="ORF">Tcan_09649</name>
</gene>
<comment type="caution">
    <text evidence="1">The sequence shown here is derived from an EMBL/GenBank/DDBJ whole genome shotgun (WGS) entry which is preliminary data.</text>
</comment>
<protein>
    <submittedName>
        <fullName evidence="1">Uncharacterized protein</fullName>
    </submittedName>
</protein>
<sequence length="84" mass="8592">MASLLICIKEDSAKLSCTTELLSLLVSIYDGKVKNYARDAVVPFWGIIWCYARIPVIVVPGGGGGGIGGGGGYRLPSGGGGYVG</sequence>
<organism evidence="1 2">
    <name type="scientific">Toxocara canis</name>
    <name type="common">Canine roundworm</name>
    <dbReference type="NCBI Taxonomy" id="6265"/>
    <lineage>
        <taxon>Eukaryota</taxon>
        <taxon>Metazoa</taxon>
        <taxon>Ecdysozoa</taxon>
        <taxon>Nematoda</taxon>
        <taxon>Chromadorea</taxon>
        <taxon>Rhabditida</taxon>
        <taxon>Spirurina</taxon>
        <taxon>Ascaridomorpha</taxon>
        <taxon>Ascaridoidea</taxon>
        <taxon>Toxocaridae</taxon>
        <taxon>Toxocara</taxon>
    </lineage>
</organism>
<dbReference type="Proteomes" id="UP000031036">
    <property type="component" value="Unassembled WGS sequence"/>
</dbReference>
<evidence type="ECO:0000313" key="2">
    <source>
        <dbReference type="Proteomes" id="UP000031036"/>
    </source>
</evidence>
<proteinExistence type="predicted"/>
<dbReference type="AlphaFoldDB" id="A0A0B2UZG3"/>
<dbReference type="EMBL" id="JPKZ01002904">
    <property type="protein sequence ID" value="KHN74477.1"/>
    <property type="molecule type" value="Genomic_DNA"/>
</dbReference>
<reference evidence="1 2" key="1">
    <citation type="submission" date="2014-11" db="EMBL/GenBank/DDBJ databases">
        <title>Genetic blueprint of the zoonotic pathogen Toxocara canis.</title>
        <authorList>
            <person name="Zhu X.-Q."/>
            <person name="Korhonen P.K."/>
            <person name="Cai H."/>
            <person name="Young N.D."/>
            <person name="Nejsum P."/>
            <person name="von Samson-Himmelstjerna G."/>
            <person name="Boag P.R."/>
            <person name="Tan P."/>
            <person name="Li Q."/>
            <person name="Min J."/>
            <person name="Yang Y."/>
            <person name="Wang X."/>
            <person name="Fang X."/>
            <person name="Hall R.S."/>
            <person name="Hofmann A."/>
            <person name="Sternberg P.W."/>
            <person name="Jex A.R."/>
            <person name="Gasser R.B."/>
        </authorList>
    </citation>
    <scope>NUCLEOTIDE SEQUENCE [LARGE SCALE GENOMIC DNA]</scope>
    <source>
        <strain evidence="1">PN_DK_2014</strain>
    </source>
</reference>
<keyword evidence="2" id="KW-1185">Reference proteome</keyword>
<evidence type="ECO:0000313" key="1">
    <source>
        <dbReference type="EMBL" id="KHN74477.1"/>
    </source>
</evidence>
<name>A0A0B2UZG3_TOXCA</name>